<protein>
    <submittedName>
        <fullName evidence="2">Crp/Fnr family transcriptional regulator</fullName>
    </submittedName>
</protein>
<sequence>MNFEDLVNKAGKPIVCPKYNYVFRQGDNDDSLYFLKQGLLKAYYIGSDGKETIKSFIQSGNVIGNLGAMHTHEACTFNVIALQDSQLIQLPFSQLIDAVKNSHEVAQKVITILMGLSVKKERREYEFLSLSAEERYKSFCNTSPQLLASLTQRDIALYLGITPVALSRIKKRIDKLEASI</sequence>
<proteinExistence type="predicted"/>
<gene>
    <name evidence="2" type="ORF">ACFOHL_04095</name>
</gene>
<keyword evidence="3" id="KW-1185">Reference proteome</keyword>
<dbReference type="Gene3D" id="2.60.120.10">
    <property type="entry name" value="Jelly Rolls"/>
    <property type="match status" value="1"/>
</dbReference>
<dbReference type="Proteomes" id="UP001595478">
    <property type="component" value="Unassembled WGS sequence"/>
</dbReference>
<dbReference type="Pfam" id="PF00027">
    <property type="entry name" value="cNMP_binding"/>
    <property type="match status" value="1"/>
</dbReference>
<dbReference type="CDD" id="cd00038">
    <property type="entry name" value="CAP_ED"/>
    <property type="match status" value="1"/>
</dbReference>
<feature type="domain" description="Cyclic nucleotide-binding" evidence="1">
    <location>
        <begin position="1"/>
        <end position="90"/>
    </location>
</feature>
<dbReference type="SUPFAM" id="SSF51206">
    <property type="entry name" value="cAMP-binding domain-like"/>
    <property type="match status" value="1"/>
</dbReference>
<dbReference type="PANTHER" id="PTHR24567:SF76">
    <property type="entry name" value="CYCLIC NUCLEOTIDE-BINDING DOMAIN PROTEIN"/>
    <property type="match status" value="1"/>
</dbReference>
<accession>A0ABV7FPL8</accession>
<dbReference type="InterPro" id="IPR018490">
    <property type="entry name" value="cNMP-bd_dom_sf"/>
</dbReference>
<dbReference type="InterPro" id="IPR014710">
    <property type="entry name" value="RmlC-like_jellyroll"/>
</dbReference>
<dbReference type="SMART" id="SM00100">
    <property type="entry name" value="cNMP"/>
    <property type="match status" value="1"/>
</dbReference>
<organism evidence="2 3">
    <name type="scientific">Agaribacter flavus</name>
    <dbReference type="NCBI Taxonomy" id="1902781"/>
    <lineage>
        <taxon>Bacteria</taxon>
        <taxon>Pseudomonadati</taxon>
        <taxon>Pseudomonadota</taxon>
        <taxon>Gammaproteobacteria</taxon>
        <taxon>Alteromonadales</taxon>
        <taxon>Alteromonadaceae</taxon>
        <taxon>Agaribacter</taxon>
    </lineage>
</organism>
<dbReference type="PANTHER" id="PTHR24567">
    <property type="entry name" value="CRP FAMILY TRANSCRIPTIONAL REGULATORY PROTEIN"/>
    <property type="match status" value="1"/>
</dbReference>
<dbReference type="InterPro" id="IPR050397">
    <property type="entry name" value="Env_Response_Regulators"/>
</dbReference>
<comment type="caution">
    <text evidence="2">The sequence shown here is derived from an EMBL/GenBank/DDBJ whole genome shotgun (WGS) entry which is preliminary data.</text>
</comment>
<name>A0ABV7FPL8_9ALTE</name>
<dbReference type="RefSeq" id="WP_376918915.1">
    <property type="nucleotide sequence ID" value="NZ_JBHRSW010000005.1"/>
</dbReference>
<evidence type="ECO:0000313" key="3">
    <source>
        <dbReference type="Proteomes" id="UP001595478"/>
    </source>
</evidence>
<evidence type="ECO:0000313" key="2">
    <source>
        <dbReference type="EMBL" id="MFC3120787.1"/>
    </source>
</evidence>
<dbReference type="PROSITE" id="PS50042">
    <property type="entry name" value="CNMP_BINDING_3"/>
    <property type="match status" value="1"/>
</dbReference>
<reference evidence="3" key="1">
    <citation type="journal article" date="2019" name="Int. J. Syst. Evol. Microbiol.">
        <title>The Global Catalogue of Microorganisms (GCM) 10K type strain sequencing project: providing services to taxonomists for standard genome sequencing and annotation.</title>
        <authorList>
            <consortium name="The Broad Institute Genomics Platform"/>
            <consortium name="The Broad Institute Genome Sequencing Center for Infectious Disease"/>
            <person name="Wu L."/>
            <person name="Ma J."/>
        </authorList>
    </citation>
    <scope>NUCLEOTIDE SEQUENCE [LARGE SCALE GENOMIC DNA]</scope>
    <source>
        <strain evidence="3">KCTC 52473</strain>
    </source>
</reference>
<evidence type="ECO:0000259" key="1">
    <source>
        <dbReference type="PROSITE" id="PS50042"/>
    </source>
</evidence>
<dbReference type="InterPro" id="IPR000595">
    <property type="entry name" value="cNMP-bd_dom"/>
</dbReference>
<dbReference type="EMBL" id="JBHRSW010000005">
    <property type="protein sequence ID" value="MFC3120787.1"/>
    <property type="molecule type" value="Genomic_DNA"/>
</dbReference>